<name>A0AAE0I7T1_9PEZI</name>
<accession>A0AAE0I7T1</accession>
<evidence type="ECO:0000256" key="6">
    <source>
        <dbReference type="ARBA" id="ARBA00023033"/>
    </source>
</evidence>
<evidence type="ECO:0000256" key="3">
    <source>
        <dbReference type="ARBA" id="ARBA00022723"/>
    </source>
</evidence>
<dbReference type="AlphaFoldDB" id="A0AAE0I7T1"/>
<sequence length="536" mass="60653">MDLPLSNSIVAQIFLLVTTLLLLTRLIHRHLAVRRFMALTNSKLPPTIRGGGFLGLRMARESDKALQRGDYLALLRSRFAANGNTYQGSILGMPFTATIEPENLKAVFTHIEDFTKSGRMTDWWPMLQGGVLVADGNDWKMSRNLLKPAFAHQKRASHKSLSALEDHISTRVLSRIPHDGATVDLQELFLDYTFHAGLSILINQDSSVTPEAHEQSQQRDMLANMQLALFEAGRRAKIGTLRLLDPLVRPRKYWRYLKACWGIHAYFDRVIDLRLAELDSRTEKNKGLGKGENVEDRGFFDGLADATRDRVQLRWELSTAVAGSKDTMAGLLAHIFWELARRPEVWMRLQAEVDGLGGRMPDDEDLRGGLVYLKAVINEALRMYPTIGITFRWAARDLTLPVGGRPDGKSPCFVPRGRRVITSFNALHRRPDLWGADTDEFRPERFLETVAVKTPEGVEKRIEQIKVMPKWNYLPFGAGQRICPGQHFAMIASQYGVVRMMQTFRRIEARDPRPYVEEAGIPITIKHGALVGLYTS</sequence>
<keyword evidence="11" id="KW-1185">Reference proteome</keyword>
<evidence type="ECO:0000256" key="5">
    <source>
        <dbReference type="ARBA" id="ARBA00023004"/>
    </source>
</evidence>
<evidence type="ECO:0000256" key="9">
    <source>
        <dbReference type="SAM" id="Phobius"/>
    </source>
</evidence>
<keyword evidence="6 8" id="KW-0503">Monooxygenase</keyword>
<evidence type="ECO:0000313" key="10">
    <source>
        <dbReference type="EMBL" id="KAK3319874.1"/>
    </source>
</evidence>
<dbReference type="InterPro" id="IPR017972">
    <property type="entry name" value="Cyt_P450_CS"/>
</dbReference>
<proteinExistence type="inferred from homology"/>
<keyword evidence="3 7" id="KW-0479">Metal-binding</keyword>
<feature type="binding site" description="axial binding residue" evidence="7">
    <location>
        <position position="483"/>
    </location>
    <ligand>
        <name>heme</name>
        <dbReference type="ChEBI" id="CHEBI:30413"/>
    </ligand>
    <ligandPart>
        <name>Fe</name>
        <dbReference type="ChEBI" id="CHEBI:18248"/>
    </ligandPart>
</feature>
<keyword evidence="9" id="KW-0812">Transmembrane</keyword>
<dbReference type="InterPro" id="IPR036396">
    <property type="entry name" value="Cyt_P450_sf"/>
</dbReference>
<dbReference type="GO" id="GO:0005506">
    <property type="term" value="F:iron ion binding"/>
    <property type="evidence" value="ECO:0007669"/>
    <property type="project" value="InterPro"/>
</dbReference>
<evidence type="ECO:0000256" key="8">
    <source>
        <dbReference type="RuleBase" id="RU000461"/>
    </source>
</evidence>
<organism evidence="10 11">
    <name type="scientific">Cercophora scortea</name>
    <dbReference type="NCBI Taxonomy" id="314031"/>
    <lineage>
        <taxon>Eukaryota</taxon>
        <taxon>Fungi</taxon>
        <taxon>Dikarya</taxon>
        <taxon>Ascomycota</taxon>
        <taxon>Pezizomycotina</taxon>
        <taxon>Sordariomycetes</taxon>
        <taxon>Sordariomycetidae</taxon>
        <taxon>Sordariales</taxon>
        <taxon>Lasiosphaeriaceae</taxon>
        <taxon>Cercophora</taxon>
    </lineage>
</organism>
<dbReference type="InterPro" id="IPR047146">
    <property type="entry name" value="Cyt_P450_E_CYP52_fungi"/>
</dbReference>
<keyword evidence="9" id="KW-0472">Membrane</keyword>
<evidence type="ECO:0000256" key="4">
    <source>
        <dbReference type="ARBA" id="ARBA00023002"/>
    </source>
</evidence>
<dbReference type="PANTHER" id="PTHR24287:SF17">
    <property type="entry name" value="P450, PUTATIVE (EUROFUNG)-RELATED"/>
    <property type="match status" value="1"/>
</dbReference>
<dbReference type="PRINTS" id="PR00385">
    <property type="entry name" value="P450"/>
</dbReference>
<comment type="similarity">
    <text evidence="2 8">Belongs to the cytochrome P450 family.</text>
</comment>
<dbReference type="InterPro" id="IPR002403">
    <property type="entry name" value="Cyt_P450_E_grp-IV"/>
</dbReference>
<reference evidence="10" key="1">
    <citation type="journal article" date="2023" name="Mol. Phylogenet. Evol.">
        <title>Genome-scale phylogeny and comparative genomics of the fungal order Sordariales.</title>
        <authorList>
            <person name="Hensen N."/>
            <person name="Bonometti L."/>
            <person name="Westerberg I."/>
            <person name="Brannstrom I.O."/>
            <person name="Guillou S."/>
            <person name="Cros-Aarteil S."/>
            <person name="Calhoun S."/>
            <person name="Haridas S."/>
            <person name="Kuo A."/>
            <person name="Mondo S."/>
            <person name="Pangilinan J."/>
            <person name="Riley R."/>
            <person name="LaButti K."/>
            <person name="Andreopoulos B."/>
            <person name="Lipzen A."/>
            <person name="Chen C."/>
            <person name="Yan M."/>
            <person name="Daum C."/>
            <person name="Ng V."/>
            <person name="Clum A."/>
            <person name="Steindorff A."/>
            <person name="Ohm R.A."/>
            <person name="Martin F."/>
            <person name="Silar P."/>
            <person name="Natvig D.O."/>
            <person name="Lalanne C."/>
            <person name="Gautier V."/>
            <person name="Ament-Velasquez S.L."/>
            <person name="Kruys A."/>
            <person name="Hutchinson M.I."/>
            <person name="Powell A.J."/>
            <person name="Barry K."/>
            <person name="Miller A.N."/>
            <person name="Grigoriev I.V."/>
            <person name="Debuchy R."/>
            <person name="Gladieux P."/>
            <person name="Hiltunen Thoren M."/>
            <person name="Johannesson H."/>
        </authorList>
    </citation>
    <scope>NUCLEOTIDE SEQUENCE</scope>
    <source>
        <strain evidence="10">SMH4131-1</strain>
    </source>
</reference>
<keyword evidence="7 8" id="KW-0349">Heme</keyword>
<keyword evidence="4 8" id="KW-0560">Oxidoreductase</keyword>
<dbReference type="SUPFAM" id="SSF48264">
    <property type="entry name" value="Cytochrome P450"/>
    <property type="match status" value="1"/>
</dbReference>
<reference evidence="10" key="2">
    <citation type="submission" date="2023-06" db="EMBL/GenBank/DDBJ databases">
        <authorList>
            <consortium name="Lawrence Berkeley National Laboratory"/>
            <person name="Haridas S."/>
            <person name="Hensen N."/>
            <person name="Bonometti L."/>
            <person name="Westerberg I."/>
            <person name="Brannstrom I.O."/>
            <person name="Guillou S."/>
            <person name="Cros-Aarteil S."/>
            <person name="Calhoun S."/>
            <person name="Kuo A."/>
            <person name="Mondo S."/>
            <person name="Pangilinan J."/>
            <person name="Riley R."/>
            <person name="Labutti K."/>
            <person name="Andreopoulos B."/>
            <person name="Lipzen A."/>
            <person name="Chen C."/>
            <person name="Yanf M."/>
            <person name="Daum C."/>
            <person name="Ng V."/>
            <person name="Clum A."/>
            <person name="Steindorff A."/>
            <person name="Ohm R."/>
            <person name="Martin F."/>
            <person name="Silar P."/>
            <person name="Natvig D."/>
            <person name="Lalanne C."/>
            <person name="Gautier V."/>
            <person name="Ament-Velasquez S.L."/>
            <person name="Kruys A."/>
            <person name="Hutchinson M.I."/>
            <person name="Powell A.J."/>
            <person name="Barry K."/>
            <person name="Miller A.N."/>
            <person name="Grigoriev I.V."/>
            <person name="Debuchy R."/>
            <person name="Gladieux P."/>
            <person name="Thoren M.H."/>
            <person name="Johannesson H."/>
        </authorList>
    </citation>
    <scope>NUCLEOTIDE SEQUENCE</scope>
    <source>
        <strain evidence="10">SMH4131-1</strain>
    </source>
</reference>
<comment type="caution">
    <text evidence="10">The sequence shown here is derived from an EMBL/GenBank/DDBJ whole genome shotgun (WGS) entry which is preliminary data.</text>
</comment>
<dbReference type="Gene3D" id="1.10.630.10">
    <property type="entry name" value="Cytochrome P450"/>
    <property type="match status" value="1"/>
</dbReference>
<protein>
    <submittedName>
        <fullName evidence="10">Cytochrome P450</fullName>
    </submittedName>
</protein>
<gene>
    <name evidence="10" type="ORF">B0T19DRAFT_404422</name>
</gene>
<dbReference type="GO" id="GO:0004497">
    <property type="term" value="F:monooxygenase activity"/>
    <property type="evidence" value="ECO:0007669"/>
    <property type="project" value="UniProtKB-KW"/>
</dbReference>
<feature type="transmembrane region" description="Helical" evidence="9">
    <location>
        <begin position="6"/>
        <end position="27"/>
    </location>
</feature>
<dbReference type="Pfam" id="PF00067">
    <property type="entry name" value="p450"/>
    <property type="match status" value="1"/>
</dbReference>
<evidence type="ECO:0000313" key="11">
    <source>
        <dbReference type="Proteomes" id="UP001286456"/>
    </source>
</evidence>
<comment type="cofactor">
    <cofactor evidence="1 7">
        <name>heme</name>
        <dbReference type="ChEBI" id="CHEBI:30413"/>
    </cofactor>
</comment>
<evidence type="ECO:0000256" key="2">
    <source>
        <dbReference type="ARBA" id="ARBA00010617"/>
    </source>
</evidence>
<dbReference type="EMBL" id="JAUEPO010000006">
    <property type="protein sequence ID" value="KAK3319874.1"/>
    <property type="molecule type" value="Genomic_DNA"/>
</dbReference>
<dbReference type="InterPro" id="IPR001128">
    <property type="entry name" value="Cyt_P450"/>
</dbReference>
<dbReference type="PANTHER" id="PTHR24287">
    <property type="entry name" value="P450, PUTATIVE (EUROFUNG)-RELATED"/>
    <property type="match status" value="1"/>
</dbReference>
<dbReference type="GO" id="GO:0020037">
    <property type="term" value="F:heme binding"/>
    <property type="evidence" value="ECO:0007669"/>
    <property type="project" value="InterPro"/>
</dbReference>
<dbReference type="Proteomes" id="UP001286456">
    <property type="component" value="Unassembled WGS sequence"/>
</dbReference>
<keyword evidence="5 7" id="KW-0408">Iron</keyword>
<dbReference type="PRINTS" id="PR00465">
    <property type="entry name" value="EP450IV"/>
</dbReference>
<evidence type="ECO:0000256" key="1">
    <source>
        <dbReference type="ARBA" id="ARBA00001971"/>
    </source>
</evidence>
<keyword evidence="9" id="KW-1133">Transmembrane helix</keyword>
<dbReference type="PROSITE" id="PS00086">
    <property type="entry name" value="CYTOCHROME_P450"/>
    <property type="match status" value="1"/>
</dbReference>
<evidence type="ECO:0000256" key="7">
    <source>
        <dbReference type="PIRSR" id="PIRSR602403-1"/>
    </source>
</evidence>
<dbReference type="GO" id="GO:0016705">
    <property type="term" value="F:oxidoreductase activity, acting on paired donors, with incorporation or reduction of molecular oxygen"/>
    <property type="evidence" value="ECO:0007669"/>
    <property type="project" value="InterPro"/>
</dbReference>